<reference evidence="4 5" key="1">
    <citation type="submission" date="2016-09" db="EMBL/GenBank/DDBJ databases">
        <authorList>
            <person name="Capua I."/>
            <person name="De Benedictis P."/>
            <person name="Joannis T."/>
            <person name="Lombin L.H."/>
            <person name="Cattoli G."/>
        </authorList>
    </citation>
    <scope>NUCLEOTIDE SEQUENCE [LARGE SCALE GENOMIC DNA]</scope>
    <source>
        <strain evidence="4 5">LMG 25899</strain>
    </source>
</reference>
<dbReference type="Pfam" id="PF00561">
    <property type="entry name" value="Abhydrolase_1"/>
    <property type="match status" value="1"/>
</dbReference>
<dbReference type="STRING" id="762845.BCR26_03465"/>
<dbReference type="GO" id="GO:0006508">
    <property type="term" value="P:proteolysis"/>
    <property type="evidence" value="ECO:0007669"/>
    <property type="project" value="InterPro"/>
</dbReference>
<comment type="similarity">
    <text evidence="1">Belongs to the peptidase S33 family.</text>
</comment>
<protein>
    <submittedName>
        <fullName evidence="4">Alpha/beta hydrolase</fullName>
    </submittedName>
</protein>
<dbReference type="AlphaFoldDB" id="A0A1E5KWD9"/>
<organism evidence="4 5">
    <name type="scientific">Enterococcus rivorum</name>
    <dbReference type="NCBI Taxonomy" id="762845"/>
    <lineage>
        <taxon>Bacteria</taxon>
        <taxon>Bacillati</taxon>
        <taxon>Bacillota</taxon>
        <taxon>Bacilli</taxon>
        <taxon>Lactobacillales</taxon>
        <taxon>Enterococcaceae</taxon>
        <taxon>Enterococcus</taxon>
    </lineage>
</organism>
<dbReference type="OrthoDB" id="53505at2"/>
<accession>A0A1E5KWD9</accession>
<dbReference type="PRINTS" id="PR00793">
    <property type="entry name" value="PROAMNOPTASE"/>
</dbReference>
<evidence type="ECO:0000313" key="5">
    <source>
        <dbReference type="Proteomes" id="UP000095256"/>
    </source>
</evidence>
<dbReference type="GO" id="GO:0004177">
    <property type="term" value="F:aminopeptidase activity"/>
    <property type="evidence" value="ECO:0007669"/>
    <property type="project" value="UniProtKB-EC"/>
</dbReference>
<feature type="domain" description="AB hydrolase-1" evidence="3">
    <location>
        <begin position="26"/>
        <end position="152"/>
    </location>
</feature>
<dbReference type="InterPro" id="IPR029058">
    <property type="entry name" value="AB_hydrolase_fold"/>
</dbReference>
<evidence type="ECO:0000256" key="2">
    <source>
        <dbReference type="ARBA" id="ARBA00022801"/>
    </source>
</evidence>
<dbReference type="SUPFAM" id="SSF53474">
    <property type="entry name" value="alpha/beta-Hydrolases"/>
    <property type="match status" value="1"/>
</dbReference>
<dbReference type="Proteomes" id="UP000095256">
    <property type="component" value="Unassembled WGS sequence"/>
</dbReference>
<dbReference type="PANTHER" id="PTHR43329">
    <property type="entry name" value="EPOXIDE HYDROLASE"/>
    <property type="match status" value="1"/>
</dbReference>
<name>A0A1E5KWD9_9ENTE</name>
<keyword evidence="2 4" id="KW-0378">Hydrolase</keyword>
<dbReference type="EMBL" id="MIEK01000034">
    <property type="protein sequence ID" value="OEH81929.1"/>
    <property type="molecule type" value="Genomic_DNA"/>
</dbReference>
<dbReference type="InterPro" id="IPR000073">
    <property type="entry name" value="AB_hydrolase_1"/>
</dbReference>
<dbReference type="InterPro" id="IPR002410">
    <property type="entry name" value="Peptidase_S33"/>
</dbReference>
<evidence type="ECO:0000313" key="4">
    <source>
        <dbReference type="EMBL" id="OEH81929.1"/>
    </source>
</evidence>
<comment type="caution">
    <text evidence="4">The sequence shown here is derived from an EMBL/GenBank/DDBJ whole genome shotgun (WGS) entry which is preliminary data.</text>
</comment>
<dbReference type="Gene3D" id="3.40.50.1820">
    <property type="entry name" value="alpha/beta hydrolase"/>
    <property type="match status" value="1"/>
</dbReference>
<evidence type="ECO:0000259" key="3">
    <source>
        <dbReference type="Pfam" id="PF00561"/>
    </source>
</evidence>
<gene>
    <name evidence="4" type="ORF">BCR26_03465</name>
</gene>
<sequence length="308" mass="36206">MDFGEYIKLNNDTQYIHVLSKNPENPILIYLHGGPGDAALPLVKKFNYELSIDYTLIIWEQRGAGKSYSPFKKRKKPITIDVFIKDLKSLIDYLLIKFNKEKVYLLGHSWGTLIGTKFILEFPELVYKYIGCGQITNPSNMFEAAKDFVIDYSTNEKIIKKVAPINTNFSQNNWHQELMYLMKYVIKYQGSLYNKSSYISLYPYFVFSKDYSLKDCFYRLKGSQQSIDYLWQEVCQTNLESFTSFNVPIVFIEGEYDYHCSSKLAFDYYKTITSKKDWYTIENTAHFPQWSKPKQFNKIVRSLKEGSI</sequence>
<proteinExistence type="inferred from homology"/>
<evidence type="ECO:0000256" key="1">
    <source>
        <dbReference type="ARBA" id="ARBA00010088"/>
    </source>
</evidence>
<keyword evidence="5" id="KW-1185">Reference proteome</keyword>